<dbReference type="SUPFAM" id="SSF57196">
    <property type="entry name" value="EGF/Laminin"/>
    <property type="match status" value="2"/>
</dbReference>
<dbReference type="InterPro" id="IPR000742">
    <property type="entry name" value="EGF"/>
</dbReference>
<reference evidence="9" key="3">
    <citation type="submission" date="2025-09" db="UniProtKB">
        <authorList>
            <consortium name="Ensembl"/>
        </authorList>
    </citation>
    <scope>IDENTIFICATION</scope>
</reference>
<evidence type="ECO:0000313" key="10">
    <source>
        <dbReference type="Proteomes" id="UP000233100"/>
    </source>
</evidence>
<evidence type="ECO:0000256" key="6">
    <source>
        <dbReference type="SAM" id="MobiDB-lite"/>
    </source>
</evidence>
<dbReference type="Ensembl" id="ENSMFAT00000034197.2">
    <property type="protein sequence ID" value="ENSMFAP00000026042.2"/>
    <property type="gene ID" value="ENSMFAG00000044484.2"/>
</dbReference>
<dbReference type="Bgee" id="ENSMFAG00000044484">
    <property type="expression patterns" value="Expressed in spleen and 3 other cell types or tissues"/>
</dbReference>
<feature type="signal peptide" evidence="7">
    <location>
        <begin position="1"/>
        <end position="25"/>
    </location>
</feature>
<name>A0A2K5VMR1_MACFA</name>
<dbReference type="Pfam" id="PF09443">
    <property type="entry name" value="CFC"/>
    <property type="match status" value="1"/>
</dbReference>
<dbReference type="AlphaFoldDB" id="A0A2K5VMR1"/>
<dbReference type="GeneTree" id="ENSGT00940000162302"/>
<dbReference type="FunFam" id="2.10.25.10:FF:000421">
    <property type="entry name" value="Teratocarcinoma-derived growth factor"/>
    <property type="match status" value="1"/>
</dbReference>
<keyword evidence="10" id="KW-1185">Reference proteome</keyword>
<feature type="chain" id="PRO_5030051644" description="EGF-like domain-containing protein" evidence="7">
    <location>
        <begin position="26"/>
        <end position="250"/>
    </location>
</feature>
<sequence>MTWRHHARFLFTVSLALQIINLGNSFQREKHNGRREEVTKVVTQKHQQSPLNWTSSHSGEVTGSAQGWGPEEPLPYSRAFGEGASARPRCCRNGGTCVLGSFCVCPAHFTGRYCEHDQRRSECGALEHGAWTLRGCHLCRCVFGTLHCLPLQTPGSCGKRPCNSVPSSPPHHTLLRLHCSAFTAAHPPYRSTVHLPLPGYIAFSKLDRFIIEENRIHWESYSELNFGLKLLISRLLSLKMISSVLTCPFQ</sequence>
<evidence type="ECO:0000256" key="4">
    <source>
        <dbReference type="ARBA" id="ARBA00023180"/>
    </source>
</evidence>
<protein>
    <recommendedName>
        <fullName evidence="8">EGF-like domain-containing protein</fullName>
    </recommendedName>
</protein>
<dbReference type="CDD" id="cd00054">
    <property type="entry name" value="EGF_CA"/>
    <property type="match status" value="1"/>
</dbReference>
<evidence type="ECO:0000256" key="7">
    <source>
        <dbReference type="SAM" id="SignalP"/>
    </source>
</evidence>
<reference evidence="9" key="2">
    <citation type="submission" date="2025-08" db="UniProtKB">
        <authorList>
            <consortium name="Ensembl"/>
        </authorList>
    </citation>
    <scope>IDENTIFICATION</scope>
</reference>
<dbReference type="PROSITE" id="PS50026">
    <property type="entry name" value="EGF_3"/>
    <property type="match status" value="1"/>
</dbReference>
<keyword evidence="3 5" id="KW-1015">Disulfide bond</keyword>
<dbReference type="Gene3D" id="2.10.25.10">
    <property type="entry name" value="Laminin"/>
    <property type="match status" value="1"/>
</dbReference>
<reference evidence="9 10" key="1">
    <citation type="submission" date="2013-03" db="EMBL/GenBank/DDBJ databases">
        <authorList>
            <person name="Warren W."/>
            <person name="Wilson R.K."/>
        </authorList>
    </citation>
    <scope>NUCLEOTIDE SEQUENCE</scope>
</reference>
<evidence type="ECO:0000256" key="1">
    <source>
        <dbReference type="ARBA" id="ARBA00007384"/>
    </source>
</evidence>
<dbReference type="GO" id="GO:0007165">
    <property type="term" value="P:signal transduction"/>
    <property type="evidence" value="ECO:0007669"/>
    <property type="project" value="UniProtKB-ARBA"/>
</dbReference>
<evidence type="ECO:0000313" key="9">
    <source>
        <dbReference type="Ensembl" id="ENSMFAP00000026042.2"/>
    </source>
</evidence>
<keyword evidence="4" id="KW-0325">Glycoprotein</keyword>
<dbReference type="InterPro" id="IPR019011">
    <property type="entry name" value="Cryptic/Cripto_CFC-dom"/>
</dbReference>
<feature type="compositionally biased region" description="Polar residues" evidence="6">
    <location>
        <begin position="41"/>
        <end position="65"/>
    </location>
</feature>
<keyword evidence="7" id="KW-0732">Signal</keyword>
<comment type="similarity">
    <text evidence="1">Belongs to the EGF-CFC (Cripto-1/FRL1/Cryptic) family.</text>
</comment>
<keyword evidence="2 5" id="KW-0245">EGF-like domain</keyword>
<comment type="caution">
    <text evidence="5">Lacks conserved residue(s) required for the propagation of feature annotation.</text>
</comment>
<evidence type="ECO:0000256" key="3">
    <source>
        <dbReference type="ARBA" id="ARBA00023157"/>
    </source>
</evidence>
<organism evidence="9 10">
    <name type="scientific">Macaca fascicularis</name>
    <name type="common">Crab-eating macaque</name>
    <name type="synonym">Cynomolgus monkey</name>
    <dbReference type="NCBI Taxonomy" id="9541"/>
    <lineage>
        <taxon>Eukaryota</taxon>
        <taxon>Metazoa</taxon>
        <taxon>Chordata</taxon>
        <taxon>Craniata</taxon>
        <taxon>Vertebrata</taxon>
        <taxon>Euteleostomi</taxon>
        <taxon>Mammalia</taxon>
        <taxon>Eutheria</taxon>
        <taxon>Euarchontoglires</taxon>
        <taxon>Primates</taxon>
        <taxon>Haplorrhini</taxon>
        <taxon>Catarrhini</taxon>
        <taxon>Cercopithecidae</taxon>
        <taxon>Cercopithecinae</taxon>
        <taxon>Macaca</taxon>
    </lineage>
</organism>
<feature type="disulfide bond" evidence="5">
    <location>
        <begin position="105"/>
        <end position="114"/>
    </location>
</feature>
<evidence type="ECO:0000256" key="2">
    <source>
        <dbReference type="ARBA" id="ARBA00022536"/>
    </source>
</evidence>
<evidence type="ECO:0000259" key="8">
    <source>
        <dbReference type="PROSITE" id="PS50026"/>
    </source>
</evidence>
<feature type="region of interest" description="Disordered" evidence="6">
    <location>
        <begin position="41"/>
        <end position="70"/>
    </location>
</feature>
<proteinExistence type="inferred from homology"/>
<dbReference type="Proteomes" id="UP000233100">
    <property type="component" value="Chromosome 12"/>
</dbReference>
<accession>A0A2K5VMR1</accession>
<dbReference type="VEuPathDB" id="HostDB:ENSMFAG00000044484"/>
<dbReference type="PROSITE" id="PS00022">
    <property type="entry name" value="EGF_1"/>
    <property type="match status" value="1"/>
</dbReference>
<feature type="domain" description="EGF-like" evidence="8">
    <location>
        <begin position="86"/>
        <end position="115"/>
    </location>
</feature>
<evidence type="ECO:0000256" key="5">
    <source>
        <dbReference type="PROSITE-ProRule" id="PRU00076"/>
    </source>
</evidence>